<dbReference type="AlphaFoldDB" id="A0A2S4KTI5"/>
<accession>A0A2S4KTI5</accession>
<dbReference type="Proteomes" id="UP000237481">
    <property type="component" value="Unassembled WGS sequence"/>
</dbReference>
<evidence type="ECO:0000313" key="2">
    <source>
        <dbReference type="EMBL" id="POR33503.1"/>
    </source>
</evidence>
<feature type="compositionally biased region" description="Basic residues" evidence="1">
    <location>
        <begin position="74"/>
        <end position="91"/>
    </location>
</feature>
<feature type="non-terminal residue" evidence="2">
    <location>
        <position position="1"/>
    </location>
</feature>
<keyword evidence="3" id="KW-1185">Reference proteome</keyword>
<feature type="compositionally biased region" description="Gly residues" evidence="1">
    <location>
        <begin position="121"/>
        <end position="137"/>
    </location>
</feature>
<evidence type="ECO:0000256" key="1">
    <source>
        <dbReference type="SAM" id="MobiDB-lite"/>
    </source>
</evidence>
<reference evidence="2 3" key="1">
    <citation type="submission" date="2018-01" db="EMBL/GenBank/DDBJ databases">
        <title>Harnessing the power of phylogenomics to disentangle the directionality and signatures of interkingdom host jumping in the parasitic fungal genus Tolypocladium.</title>
        <authorList>
            <person name="Quandt C.A."/>
            <person name="Patterson W."/>
            <person name="Spatafora J.W."/>
        </authorList>
    </citation>
    <scope>NUCLEOTIDE SEQUENCE [LARGE SCALE GENOMIC DNA]</scope>
    <source>
        <strain evidence="2 3">NRBC 100945</strain>
    </source>
</reference>
<feature type="compositionally biased region" description="Basic and acidic residues" evidence="1">
    <location>
        <begin position="138"/>
        <end position="155"/>
    </location>
</feature>
<protein>
    <submittedName>
        <fullName evidence="2">Uncharacterized protein</fullName>
    </submittedName>
</protein>
<sequence>RHRRRRRCRRLQVGRGWPVAAPIQHAISITQILSPSPQSVPPDASPTLQSLLHQQPTSPQHVRRQPVAAAQPRGRPRPIRQRRSRVGHRQRHELAAVEGVGRAGQGRRLGHDATGRRAAGPGAGLRQGRGGGGQGDGLRGHAEGGRCEQGEERVR</sequence>
<evidence type="ECO:0000313" key="3">
    <source>
        <dbReference type="Proteomes" id="UP000237481"/>
    </source>
</evidence>
<feature type="region of interest" description="Disordered" evidence="1">
    <location>
        <begin position="34"/>
        <end position="155"/>
    </location>
</feature>
<organism evidence="2 3">
    <name type="scientific">Tolypocladium paradoxum</name>
    <dbReference type="NCBI Taxonomy" id="94208"/>
    <lineage>
        <taxon>Eukaryota</taxon>
        <taxon>Fungi</taxon>
        <taxon>Dikarya</taxon>
        <taxon>Ascomycota</taxon>
        <taxon>Pezizomycotina</taxon>
        <taxon>Sordariomycetes</taxon>
        <taxon>Hypocreomycetidae</taxon>
        <taxon>Hypocreales</taxon>
        <taxon>Ophiocordycipitaceae</taxon>
        <taxon>Tolypocladium</taxon>
    </lineage>
</organism>
<proteinExistence type="predicted"/>
<comment type="caution">
    <text evidence="2">The sequence shown here is derived from an EMBL/GenBank/DDBJ whole genome shotgun (WGS) entry which is preliminary data.</text>
</comment>
<name>A0A2S4KTI5_9HYPO</name>
<gene>
    <name evidence="2" type="ORF">TPAR_06281</name>
</gene>
<dbReference type="EMBL" id="PKSG01000680">
    <property type="protein sequence ID" value="POR33503.1"/>
    <property type="molecule type" value="Genomic_DNA"/>
</dbReference>
<feature type="compositionally biased region" description="Polar residues" evidence="1">
    <location>
        <begin position="46"/>
        <end position="60"/>
    </location>
</feature>